<dbReference type="PANTHER" id="PTHR11802">
    <property type="entry name" value="SERINE PROTEASE FAMILY S10 SERINE CARBOXYPEPTIDASE"/>
    <property type="match status" value="1"/>
</dbReference>
<comment type="caution">
    <text evidence="3">The sequence shown here is derived from an EMBL/GenBank/DDBJ whole genome shotgun (WGS) entry which is preliminary data.</text>
</comment>
<dbReference type="Gene3D" id="3.40.50.1820">
    <property type="entry name" value="alpha/beta hydrolase"/>
    <property type="match status" value="1"/>
</dbReference>
<keyword evidence="2" id="KW-0472">Membrane</keyword>
<reference evidence="3 4" key="1">
    <citation type="journal article" date="2020" name="Nat. Commun.">
        <title>Genome of Tripterygium wilfordii and identification of cytochrome P450 involved in triptolide biosynthesis.</title>
        <authorList>
            <person name="Tu L."/>
            <person name="Su P."/>
            <person name="Zhang Z."/>
            <person name="Gao L."/>
            <person name="Wang J."/>
            <person name="Hu T."/>
            <person name="Zhou J."/>
            <person name="Zhang Y."/>
            <person name="Zhao Y."/>
            <person name="Liu Y."/>
            <person name="Song Y."/>
            <person name="Tong Y."/>
            <person name="Lu Y."/>
            <person name="Yang J."/>
            <person name="Xu C."/>
            <person name="Jia M."/>
            <person name="Peters R.J."/>
            <person name="Huang L."/>
            <person name="Gao W."/>
        </authorList>
    </citation>
    <scope>NUCLEOTIDE SEQUENCE [LARGE SCALE GENOMIC DNA]</scope>
    <source>
        <strain evidence="4">cv. XIE 37</strain>
        <tissue evidence="3">Leaf</tissue>
    </source>
</reference>
<keyword evidence="2" id="KW-0812">Transmembrane</keyword>
<evidence type="ECO:0000313" key="4">
    <source>
        <dbReference type="Proteomes" id="UP000593562"/>
    </source>
</evidence>
<dbReference type="InterPro" id="IPR029058">
    <property type="entry name" value="AB_hydrolase_fold"/>
</dbReference>
<sequence length="227" mass="25170">MRIGNGLLDDETDGRGVVDYLWSHAVISDRVHEEICQRILTSTICIVLSATLMTTIITYNIQQFKGKKSHRKTAGSKDDNPCVDYVTPYMNRPDAQKALHANVTKLPYPWQACGYHIQRWNVLPVIKRLIAGGGLRVLIYSGDADGMVPVTSTRYASRKLGLNITQDWTPWYGSNKQVGGWTTIYDGGLTFGTVRGAAHQVPASAPKRTLQIVGHFLADKKLPSVPF</sequence>
<evidence type="ECO:0000256" key="1">
    <source>
        <dbReference type="ARBA" id="ARBA00009431"/>
    </source>
</evidence>
<keyword evidence="4" id="KW-1185">Reference proteome</keyword>
<protein>
    <submittedName>
        <fullName evidence="3">Serine carboxypeptidase-like 34-like</fullName>
    </submittedName>
</protein>
<keyword evidence="2" id="KW-1133">Transmembrane helix</keyword>
<dbReference type="Pfam" id="PF00450">
    <property type="entry name" value="Peptidase_S10"/>
    <property type="match status" value="1"/>
</dbReference>
<dbReference type="AlphaFoldDB" id="A0A7J7CV64"/>
<comment type="similarity">
    <text evidence="1">Belongs to the peptidase S10 family.</text>
</comment>
<dbReference type="GO" id="GO:0004185">
    <property type="term" value="F:serine-type carboxypeptidase activity"/>
    <property type="evidence" value="ECO:0007669"/>
    <property type="project" value="InterPro"/>
</dbReference>
<evidence type="ECO:0000313" key="3">
    <source>
        <dbReference type="EMBL" id="KAF5738025.1"/>
    </source>
</evidence>
<keyword evidence="3" id="KW-0378">Hydrolase</keyword>
<dbReference type="SUPFAM" id="SSF53474">
    <property type="entry name" value="alpha/beta-Hydrolases"/>
    <property type="match status" value="1"/>
</dbReference>
<dbReference type="PANTHER" id="PTHR11802:SF31">
    <property type="entry name" value="SERINE CARBOXYPEPTIDASE-LIKE 34"/>
    <property type="match status" value="1"/>
</dbReference>
<name>A0A7J7CV64_TRIWF</name>
<accession>A0A7J7CV64</accession>
<dbReference type="EMBL" id="JAAARO010000013">
    <property type="protein sequence ID" value="KAF5738025.1"/>
    <property type="molecule type" value="Genomic_DNA"/>
</dbReference>
<keyword evidence="3" id="KW-0121">Carboxypeptidase</keyword>
<dbReference type="GO" id="GO:0005773">
    <property type="term" value="C:vacuole"/>
    <property type="evidence" value="ECO:0007669"/>
    <property type="project" value="TreeGrafter"/>
</dbReference>
<gene>
    <name evidence="3" type="ORF">HS088_TW13G00918</name>
</gene>
<organism evidence="3 4">
    <name type="scientific">Tripterygium wilfordii</name>
    <name type="common">Thunder God vine</name>
    <dbReference type="NCBI Taxonomy" id="458696"/>
    <lineage>
        <taxon>Eukaryota</taxon>
        <taxon>Viridiplantae</taxon>
        <taxon>Streptophyta</taxon>
        <taxon>Embryophyta</taxon>
        <taxon>Tracheophyta</taxon>
        <taxon>Spermatophyta</taxon>
        <taxon>Magnoliopsida</taxon>
        <taxon>eudicotyledons</taxon>
        <taxon>Gunneridae</taxon>
        <taxon>Pentapetalae</taxon>
        <taxon>rosids</taxon>
        <taxon>fabids</taxon>
        <taxon>Celastrales</taxon>
        <taxon>Celastraceae</taxon>
        <taxon>Tripterygium</taxon>
    </lineage>
</organism>
<dbReference type="GO" id="GO:0006508">
    <property type="term" value="P:proteolysis"/>
    <property type="evidence" value="ECO:0007669"/>
    <property type="project" value="InterPro"/>
</dbReference>
<evidence type="ECO:0000256" key="2">
    <source>
        <dbReference type="SAM" id="Phobius"/>
    </source>
</evidence>
<feature type="transmembrane region" description="Helical" evidence="2">
    <location>
        <begin position="39"/>
        <end position="61"/>
    </location>
</feature>
<proteinExistence type="inferred from homology"/>
<dbReference type="Proteomes" id="UP000593562">
    <property type="component" value="Unassembled WGS sequence"/>
</dbReference>
<keyword evidence="3" id="KW-0645">Protease</keyword>
<dbReference type="InterPro" id="IPR001563">
    <property type="entry name" value="Peptidase_S10"/>
</dbReference>
<dbReference type="InParanoid" id="A0A7J7CV64"/>